<proteinExistence type="predicted"/>
<evidence type="ECO:0000256" key="5">
    <source>
        <dbReference type="ARBA" id="ARBA00023242"/>
    </source>
</evidence>
<keyword evidence="5" id="KW-0539">Nucleus</keyword>
<dbReference type="GO" id="GO:0001228">
    <property type="term" value="F:DNA-binding transcription activator activity, RNA polymerase II-specific"/>
    <property type="evidence" value="ECO:0007669"/>
    <property type="project" value="TreeGrafter"/>
</dbReference>
<dbReference type="AlphaFoldDB" id="A0A077WE78"/>
<comment type="subcellular location">
    <subcellularLocation>
        <location evidence="1">Nucleus</location>
    </subcellularLocation>
</comment>
<accession>A0A077WE78</accession>
<dbReference type="EMBL" id="LK023316">
    <property type="protein sequence ID" value="CDS05428.1"/>
    <property type="molecule type" value="Genomic_DNA"/>
</dbReference>
<keyword evidence="2" id="KW-0805">Transcription regulation</keyword>
<gene>
    <name evidence="8" type="ORF">LRAMOSA07956</name>
</gene>
<feature type="region of interest" description="Disordered" evidence="6">
    <location>
        <begin position="353"/>
        <end position="410"/>
    </location>
</feature>
<dbReference type="OrthoDB" id="7680836at2759"/>
<evidence type="ECO:0000256" key="1">
    <source>
        <dbReference type="ARBA" id="ARBA00004123"/>
    </source>
</evidence>
<feature type="compositionally biased region" description="Low complexity" evidence="6">
    <location>
        <begin position="360"/>
        <end position="382"/>
    </location>
</feature>
<dbReference type="GO" id="GO:0000978">
    <property type="term" value="F:RNA polymerase II cis-regulatory region sequence-specific DNA binding"/>
    <property type="evidence" value="ECO:0007669"/>
    <property type="project" value="TreeGrafter"/>
</dbReference>
<dbReference type="InterPro" id="IPR040167">
    <property type="entry name" value="TF_CP2-like"/>
</dbReference>
<sequence length="541" mass="60122">MHSDNTNMNTLDDYNSRLQQPAFTRNETTIPYLCLDGVYATRQATAPPPFSATTLDTCATGSHLSQQASHQSAFSSSSLPFIGTNMIPSPPLPASDMGLCNPCEAQLATTFSSHINYFLLLNSFRYDIVLEAPPAAAAAQRSEETPVTYLNKNQYYCINLTDTDGYDGVITSTLAITFHEESHRRLTANYWRFWLGQQQDPQSARALDLNVDRSSGIYNVKCPEFDRVVFEWNGKRGATIHVRFNCLSTDFSRIKGVKGIPLRLHMESQIPSSGASGAVTTSEATYCKIKLFRDKGAERKNKDDARHLGRQLEKLRSDLGKQGSSNTSIDTHPLWLAYYRSQPYTLFSEIPESVSPAHPTLSSSSADSLTTTLASPDSSPEASSPPPSSSTVTSPSQHAPAAIAGVKRARSRVDDDYVHTTTTSNQHILCDPADIDHSYVPMRKRRTAKLAFFAKFPFNELYRAIYLDELTVDDLILQLGNKMNLSLPIQHVVRKIVKKDTGNVIVVRMDDAMVQDIPEEQDMEIETQVMEDGAFTLILHY</sequence>
<protein>
    <recommendedName>
        <fullName evidence="7">Grh/CP2 DB domain-containing protein</fullName>
    </recommendedName>
</protein>
<evidence type="ECO:0000256" key="2">
    <source>
        <dbReference type="ARBA" id="ARBA00023015"/>
    </source>
</evidence>
<feature type="domain" description="Grh/CP2 DB" evidence="7">
    <location>
        <begin position="122"/>
        <end position="361"/>
    </location>
</feature>
<reference evidence="8" key="1">
    <citation type="journal article" date="2014" name="Genome Announc.">
        <title>De novo whole-genome sequence and genome annotation of Lichtheimia ramosa.</title>
        <authorList>
            <person name="Linde J."/>
            <person name="Schwartze V."/>
            <person name="Binder U."/>
            <person name="Lass-Florl C."/>
            <person name="Voigt K."/>
            <person name="Horn F."/>
        </authorList>
    </citation>
    <scope>NUCLEOTIDE SEQUENCE</scope>
    <source>
        <strain evidence="8">JMRC FSU:6197</strain>
    </source>
</reference>
<evidence type="ECO:0000259" key="7">
    <source>
        <dbReference type="PROSITE" id="PS51968"/>
    </source>
</evidence>
<dbReference type="PANTHER" id="PTHR11037:SF20">
    <property type="entry name" value="PROTEIN GRAINYHEAD"/>
    <property type="match status" value="1"/>
</dbReference>
<keyword evidence="4" id="KW-0804">Transcription</keyword>
<name>A0A077WE78_9FUNG</name>
<organism evidence="8">
    <name type="scientific">Lichtheimia ramosa</name>
    <dbReference type="NCBI Taxonomy" id="688394"/>
    <lineage>
        <taxon>Eukaryota</taxon>
        <taxon>Fungi</taxon>
        <taxon>Fungi incertae sedis</taxon>
        <taxon>Mucoromycota</taxon>
        <taxon>Mucoromycotina</taxon>
        <taxon>Mucoromycetes</taxon>
        <taxon>Mucorales</taxon>
        <taxon>Lichtheimiaceae</taxon>
        <taxon>Lichtheimia</taxon>
    </lineage>
</organism>
<keyword evidence="3" id="KW-0238">DNA-binding</keyword>
<dbReference type="InterPro" id="IPR057520">
    <property type="entry name" value="GRHL1/CP2_C"/>
</dbReference>
<dbReference type="InterPro" id="IPR007604">
    <property type="entry name" value="CP2"/>
</dbReference>
<dbReference type="GO" id="GO:0005634">
    <property type="term" value="C:nucleus"/>
    <property type="evidence" value="ECO:0007669"/>
    <property type="project" value="UniProtKB-SubCell"/>
</dbReference>
<dbReference type="PROSITE" id="PS51968">
    <property type="entry name" value="GRH_CP2_DB"/>
    <property type="match status" value="1"/>
</dbReference>
<evidence type="ECO:0000256" key="6">
    <source>
        <dbReference type="SAM" id="MobiDB-lite"/>
    </source>
</evidence>
<evidence type="ECO:0000256" key="3">
    <source>
        <dbReference type="ARBA" id="ARBA00023125"/>
    </source>
</evidence>
<dbReference type="PANTHER" id="PTHR11037">
    <property type="entry name" value="TRANSCRIPTION FACTOR CP2"/>
    <property type="match status" value="1"/>
</dbReference>
<dbReference type="Pfam" id="PF04516">
    <property type="entry name" value="CP2"/>
    <property type="match status" value="1"/>
</dbReference>
<evidence type="ECO:0000256" key="4">
    <source>
        <dbReference type="ARBA" id="ARBA00023163"/>
    </source>
</evidence>
<dbReference type="Pfam" id="PF25416">
    <property type="entry name" value="GRHL1_C"/>
    <property type="match status" value="1"/>
</dbReference>
<evidence type="ECO:0000313" key="8">
    <source>
        <dbReference type="EMBL" id="CDS05428.1"/>
    </source>
</evidence>